<dbReference type="Proteomes" id="UP000035642">
    <property type="component" value="Unassembled WGS sequence"/>
</dbReference>
<reference evidence="9" key="2">
    <citation type="submission" date="2017-02" db="UniProtKB">
        <authorList>
            <consortium name="WormBaseParasite"/>
        </authorList>
    </citation>
    <scope>IDENTIFICATION</scope>
</reference>
<dbReference type="STRING" id="6313.A0A0K0CZX4"/>
<dbReference type="PANTHER" id="PTHR24251">
    <property type="entry name" value="OVOCHYMASE-RELATED"/>
    <property type="match status" value="1"/>
</dbReference>
<name>A0A0K0CZX4_ANGCA</name>
<dbReference type="InterPro" id="IPR000859">
    <property type="entry name" value="CUB_dom"/>
</dbReference>
<evidence type="ECO:0000313" key="9">
    <source>
        <dbReference type="WBParaSite" id="ACAC_0000332501-mRNA-1"/>
    </source>
</evidence>
<dbReference type="CDD" id="cd00037">
    <property type="entry name" value="CLECT"/>
    <property type="match status" value="1"/>
</dbReference>
<dbReference type="CDD" id="cd00041">
    <property type="entry name" value="CUB"/>
    <property type="match status" value="2"/>
</dbReference>
<proteinExistence type="predicted"/>
<dbReference type="CDD" id="cd00112">
    <property type="entry name" value="LDLa"/>
    <property type="match status" value="1"/>
</dbReference>
<dbReference type="PROSITE" id="PS01180">
    <property type="entry name" value="CUB"/>
    <property type="match status" value="2"/>
</dbReference>
<sequence length="373" mass="41439">LRSVVFYISLIYAFQSSLCLSVDNSPPSVLSDVDLSCPDGWHKLGQKCFKTYHVEKSWLQALKMCSRYGAHLVRIDTPRENKFIASLLSRPGRRSQQQAWIGLTSQPQVEGIAFVWSDGVPASRYVGFWKDSHPDHKSGSCTMVKLEWSIESCNILRPFICEKPACVIGSVFCASCGCVASSRRCDGVQDCDDFSDELNCPAVGCLQYDKGESGKFSTPEYPQPYKANLNCRWMVEAPINSRIQLTFDVFETEEFVDIVTVLDGGPAGNSTTGTRSEKLELVSSTNMVIVQFRTDAVVHARGFQAHWRAVKFVCGGVLTAQAFGQTFSSPYYPVEYPAGSECVWTIQAPKSHVSCPIRNSPKFYGLESLFAIF</sequence>
<comment type="caution">
    <text evidence="3">Lacks conserved residue(s) required for the propagation of feature annotation.</text>
</comment>
<dbReference type="PROSITE" id="PS01209">
    <property type="entry name" value="LDLRA_1"/>
    <property type="match status" value="1"/>
</dbReference>
<evidence type="ECO:0000256" key="2">
    <source>
        <dbReference type="ARBA" id="ARBA00023157"/>
    </source>
</evidence>
<keyword evidence="8" id="KW-1185">Reference proteome</keyword>
<dbReference type="SUPFAM" id="SSF56436">
    <property type="entry name" value="C-type lectin-like"/>
    <property type="match status" value="1"/>
</dbReference>
<keyword evidence="2 4" id="KW-1015">Disulfide bond</keyword>
<accession>A0A0K0CZX4</accession>
<dbReference type="Gene3D" id="2.60.120.290">
    <property type="entry name" value="Spermadhesin, CUB domain"/>
    <property type="match status" value="2"/>
</dbReference>
<dbReference type="InterPro" id="IPR023415">
    <property type="entry name" value="LDLR_class-A_CS"/>
</dbReference>
<dbReference type="InterPro" id="IPR016186">
    <property type="entry name" value="C-type_lectin-like/link_sf"/>
</dbReference>
<evidence type="ECO:0000256" key="5">
    <source>
        <dbReference type="SAM" id="SignalP"/>
    </source>
</evidence>
<dbReference type="PROSITE" id="PS50041">
    <property type="entry name" value="C_TYPE_LECTIN_2"/>
    <property type="match status" value="1"/>
</dbReference>
<feature type="disulfide bond" evidence="4">
    <location>
        <begin position="185"/>
        <end position="200"/>
    </location>
</feature>
<dbReference type="Pfam" id="PF00059">
    <property type="entry name" value="Lectin_C"/>
    <property type="match status" value="1"/>
</dbReference>
<dbReference type="SUPFAM" id="SSF49854">
    <property type="entry name" value="Spermadhesin, CUB domain"/>
    <property type="match status" value="2"/>
</dbReference>
<dbReference type="InterPro" id="IPR001304">
    <property type="entry name" value="C-type_lectin-like"/>
</dbReference>
<dbReference type="InterPro" id="IPR002172">
    <property type="entry name" value="LDrepeatLR_classA_rpt"/>
</dbReference>
<dbReference type="Pfam" id="PF00431">
    <property type="entry name" value="CUB"/>
    <property type="match status" value="2"/>
</dbReference>
<dbReference type="WBParaSite" id="ACAC_0000332501-mRNA-1">
    <property type="protein sequence ID" value="ACAC_0000332501-mRNA-1"/>
    <property type="gene ID" value="ACAC_0000332501"/>
</dbReference>
<evidence type="ECO:0000313" key="8">
    <source>
        <dbReference type="Proteomes" id="UP000035642"/>
    </source>
</evidence>
<dbReference type="PROSITE" id="PS50068">
    <property type="entry name" value="LDLRA_2"/>
    <property type="match status" value="1"/>
</dbReference>
<organism evidence="8 9">
    <name type="scientific">Angiostrongylus cantonensis</name>
    <name type="common">Rat lungworm</name>
    <dbReference type="NCBI Taxonomy" id="6313"/>
    <lineage>
        <taxon>Eukaryota</taxon>
        <taxon>Metazoa</taxon>
        <taxon>Ecdysozoa</taxon>
        <taxon>Nematoda</taxon>
        <taxon>Chromadorea</taxon>
        <taxon>Rhabditida</taxon>
        <taxon>Rhabditina</taxon>
        <taxon>Rhabditomorpha</taxon>
        <taxon>Strongyloidea</taxon>
        <taxon>Metastrongylidae</taxon>
        <taxon>Angiostrongylus</taxon>
    </lineage>
</organism>
<dbReference type="SMART" id="SM00034">
    <property type="entry name" value="CLECT"/>
    <property type="match status" value="1"/>
</dbReference>
<feature type="signal peptide" evidence="5">
    <location>
        <begin position="1"/>
        <end position="19"/>
    </location>
</feature>
<feature type="disulfide bond" evidence="4">
    <location>
        <begin position="173"/>
        <end position="191"/>
    </location>
</feature>
<reference evidence="8" key="1">
    <citation type="submission" date="2012-09" db="EMBL/GenBank/DDBJ databases">
        <authorList>
            <person name="Martin A.A."/>
        </authorList>
    </citation>
    <scope>NUCLEOTIDE SEQUENCE</scope>
</reference>
<evidence type="ECO:0000256" key="4">
    <source>
        <dbReference type="PROSITE-ProRule" id="PRU00124"/>
    </source>
</evidence>
<evidence type="ECO:0000259" key="7">
    <source>
        <dbReference type="PROSITE" id="PS50041"/>
    </source>
</evidence>
<dbReference type="AlphaFoldDB" id="A0A0K0CZX4"/>
<dbReference type="Gene3D" id="4.10.1220.10">
    <property type="entry name" value="EGF-type module"/>
    <property type="match status" value="1"/>
</dbReference>
<dbReference type="Gene3D" id="3.10.100.10">
    <property type="entry name" value="Mannose-Binding Protein A, subunit A"/>
    <property type="match status" value="1"/>
</dbReference>
<keyword evidence="1" id="KW-0677">Repeat</keyword>
<dbReference type="InterPro" id="IPR035914">
    <property type="entry name" value="Sperma_CUB_dom_sf"/>
</dbReference>
<dbReference type="SUPFAM" id="SSF57424">
    <property type="entry name" value="LDL receptor-like module"/>
    <property type="match status" value="1"/>
</dbReference>
<protein>
    <submittedName>
        <fullName evidence="9">Sushi, von Willebrand factor type A, EGF and pentraxin domain-containing protein 1</fullName>
    </submittedName>
</protein>
<dbReference type="SMART" id="SM00192">
    <property type="entry name" value="LDLa"/>
    <property type="match status" value="1"/>
</dbReference>
<evidence type="ECO:0000259" key="6">
    <source>
        <dbReference type="PROSITE" id="PS01180"/>
    </source>
</evidence>
<feature type="disulfide bond" evidence="4">
    <location>
        <begin position="166"/>
        <end position="178"/>
    </location>
</feature>
<evidence type="ECO:0000256" key="1">
    <source>
        <dbReference type="ARBA" id="ARBA00022737"/>
    </source>
</evidence>
<dbReference type="Pfam" id="PF00057">
    <property type="entry name" value="Ldl_recept_a"/>
    <property type="match status" value="1"/>
</dbReference>
<feature type="domain" description="CUB" evidence="6">
    <location>
        <begin position="205"/>
        <end position="310"/>
    </location>
</feature>
<dbReference type="InterPro" id="IPR016187">
    <property type="entry name" value="CTDL_fold"/>
</dbReference>
<keyword evidence="5" id="KW-0732">Signal</keyword>
<dbReference type="InterPro" id="IPR036055">
    <property type="entry name" value="LDL_receptor-like_sf"/>
</dbReference>
<dbReference type="SMART" id="SM00042">
    <property type="entry name" value="CUB"/>
    <property type="match status" value="1"/>
</dbReference>
<feature type="domain" description="CUB" evidence="6">
    <location>
        <begin position="314"/>
        <end position="373"/>
    </location>
</feature>
<feature type="chain" id="PRO_5005326318" evidence="5">
    <location>
        <begin position="20"/>
        <end position="373"/>
    </location>
</feature>
<evidence type="ECO:0000256" key="3">
    <source>
        <dbReference type="PROSITE-ProRule" id="PRU00059"/>
    </source>
</evidence>
<feature type="domain" description="C-type lectin" evidence="7">
    <location>
        <begin position="44"/>
        <end position="162"/>
    </location>
</feature>